<dbReference type="Gene3D" id="3.90.79.10">
    <property type="entry name" value="Nucleoside Triphosphate Pyrophosphohydrolase"/>
    <property type="match status" value="1"/>
</dbReference>
<evidence type="ECO:0000259" key="4">
    <source>
        <dbReference type="PROSITE" id="PS51462"/>
    </source>
</evidence>
<organism evidence="5 6">
    <name type="scientific">Oceanobacillus oncorhynchi</name>
    <dbReference type="NCBI Taxonomy" id="545501"/>
    <lineage>
        <taxon>Bacteria</taxon>
        <taxon>Bacillati</taxon>
        <taxon>Bacillota</taxon>
        <taxon>Bacilli</taxon>
        <taxon>Bacillales</taxon>
        <taxon>Bacillaceae</taxon>
        <taxon>Oceanobacillus</taxon>
    </lineage>
</organism>
<name>A0A0A1MVH3_9BACI</name>
<dbReference type="PRINTS" id="PR00502">
    <property type="entry name" value="NUDIXFAMILY"/>
</dbReference>
<protein>
    <submittedName>
        <fullName evidence="5">RNA pyrophosphohydrolase</fullName>
    </submittedName>
</protein>
<dbReference type="CDD" id="cd04663">
    <property type="entry name" value="NUDIX_Hydrolase"/>
    <property type="match status" value="1"/>
</dbReference>
<reference evidence="5 6" key="1">
    <citation type="submission" date="2014-11" db="EMBL/GenBank/DDBJ databases">
        <authorList>
            <person name="Urmite Genomes Urmite Genomes"/>
        </authorList>
    </citation>
    <scope>NUCLEOTIDE SEQUENCE [LARGE SCALE GENOMIC DNA]</scope>
    <source>
        <strain evidence="5 6">Oc5</strain>
    </source>
</reference>
<dbReference type="GO" id="GO:0016787">
    <property type="term" value="F:hydrolase activity"/>
    <property type="evidence" value="ECO:0007669"/>
    <property type="project" value="UniProtKB-KW"/>
</dbReference>
<evidence type="ECO:0000256" key="2">
    <source>
        <dbReference type="ARBA" id="ARBA00022801"/>
    </source>
</evidence>
<evidence type="ECO:0000313" key="5">
    <source>
        <dbReference type="EMBL" id="CEI82826.1"/>
    </source>
</evidence>
<evidence type="ECO:0000313" key="6">
    <source>
        <dbReference type="Proteomes" id="UP000040453"/>
    </source>
</evidence>
<dbReference type="InterPro" id="IPR020476">
    <property type="entry name" value="Nudix_hydrolase"/>
</dbReference>
<dbReference type="STRING" id="545501.BN997_02713"/>
<dbReference type="InterPro" id="IPR020084">
    <property type="entry name" value="NUDIX_hydrolase_CS"/>
</dbReference>
<keyword evidence="2 3" id="KW-0378">Hydrolase</keyword>
<evidence type="ECO:0000256" key="3">
    <source>
        <dbReference type="RuleBase" id="RU003476"/>
    </source>
</evidence>
<feature type="domain" description="Nudix hydrolase" evidence="4">
    <location>
        <begin position="5"/>
        <end position="140"/>
    </location>
</feature>
<gene>
    <name evidence="5" type="primary">rppH_2</name>
    <name evidence="5" type="ORF">BN997_02713</name>
</gene>
<dbReference type="InterPro" id="IPR000086">
    <property type="entry name" value="NUDIX_hydrolase_dom"/>
</dbReference>
<dbReference type="PROSITE" id="PS00893">
    <property type="entry name" value="NUDIX_BOX"/>
    <property type="match status" value="1"/>
</dbReference>
<accession>A0A0A1MVH3</accession>
<dbReference type="Proteomes" id="UP000040453">
    <property type="component" value="Unassembled WGS sequence"/>
</dbReference>
<proteinExistence type="inferred from homology"/>
<dbReference type="SUPFAM" id="SSF55811">
    <property type="entry name" value="Nudix"/>
    <property type="match status" value="1"/>
</dbReference>
<dbReference type="RefSeq" id="WP_052485012.1">
    <property type="nucleotide sequence ID" value="NZ_CDGG01000001.1"/>
</dbReference>
<dbReference type="AlphaFoldDB" id="A0A0A1MVH3"/>
<dbReference type="PANTHER" id="PTHR43736:SF1">
    <property type="entry name" value="DIHYDRONEOPTERIN TRIPHOSPHATE DIPHOSPHATASE"/>
    <property type="match status" value="1"/>
</dbReference>
<dbReference type="Pfam" id="PF00293">
    <property type="entry name" value="NUDIX"/>
    <property type="match status" value="1"/>
</dbReference>
<comment type="similarity">
    <text evidence="1 3">Belongs to the Nudix hydrolase family.</text>
</comment>
<sequence length="140" mass="16329">MIVIPIQKVYGYITRRKEDKIQVLVFRHSNPAAGVQIPKGTVKDGEETEEAVIREIKEETGLKNFKVETLIAEDFWKNDDGAVHQRFFYDIYVTESLDEWEYQPTGGGEEKGLTFRYFWISSPNETELVRGHGDYLDYIF</sequence>
<dbReference type="EMBL" id="CDGG01000001">
    <property type="protein sequence ID" value="CEI82826.1"/>
    <property type="molecule type" value="Genomic_DNA"/>
</dbReference>
<evidence type="ECO:0000256" key="1">
    <source>
        <dbReference type="ARBA" id="ARBA00005582"/>
    </source>
</evidence>
<dbReference type="InterPro" id="IPR015797">
    <property type="entry name" value="NUDIX_hydrolase-like_dom_sf"/>
</dbReference>
<dbReference type="PROSITE" id="PS51462">
    <property type="entry name" value="NUDIX"/>
    <property type="match status" value="1"/>
</dbReference>
<dbReference type="PANTHER" id="PTHR43736">
    <property type="entry name" value="ADP-RIBOSE PYROPHOSPHATASE"/>
    <property type="match status" value="1"/>
</dbReference>
<keyword evidence="6" id="KW-1185">Reference proteome</keyword>